<reference evidence="2 3" key="1">
    <citation type="journal article" date="2023" name="Life. Sci Alliance">
        <title>Evolutionary insights into 3D genome organization and epigenetic landscape of Vigna mungo.</title>
        <authorList>
            <person name="Junaid A."/>
            <person name="Singh B."/>
            <person name="Bhatia S."/>
        </authorList>
    </citation>
    <scope>NUCLEOTIDE SEQUENCE [LARGE SCALE GENOMIC DNA]</scope>
    <source>
        <strain evidence="2">Urdbean</strain>
    </source>
</reference>
<sequence length="174" mass="20152">MMVSVASVIPVIVVIILGLVNIKYIISKDKEEFNFYVSNATVLKFSYNTTTTTFTYNLALFVIVPERFDFLQYVKATTSYLNHTFVSKPDETLVQGFNGLRMRFNGEYVVSFTKNQLLTLNNNQMAGLYNITIRIWPSVTYLDYVKARIMKKHVLCDIEFPLQSRVFCGWTNHE</sequence>
<name>A0AAQ3PB32_VIGMU</name>
<dbReference type="Proteomes" id="UP001374535">
    <property type="component" value="Chromosome 1"/>
</dbReference>
<dbReference type="EMBL" id="CP144700">
    <property type="protein sequence ID" value="WVZ24988.1"/>
    <property type="molecule type" value="Genomic_DNA"/>
</dbReference>
<keyword evidence="1" id="KW-0472">Membrane</keyword>
<gene>
    <name evidence="2" type="ORF">V8G54_003532</name>
</gene>
<evidence type="ECO:0000313" key="3">
    <source>
        <dbReference type="Proteomes" id="UP001374535"/>
    </source>
</evidence>
<keyword evidence="1" id="KW-1133">Transmembrane helix</keyword>
<proteinExistence type="predicted"/>
<protein>
    <submittedName>
        <fullName evidence="2">Uncharacterized protein</fullName>
    </submittedName>
</protein>
<feature type="transmembrane region" description="Helical" evidence="1">
    <location>
        <begin position="6"/>
        <end position="26"/>
    </location>
</feature>
<evidence type="ECO:0000256" key="1">
    <source>
        <dbReference type="SAM" id="Phobius"/>
    </source>
</evidence>
<organism evidence="2 3">
    <name type="scientific">Vigna mungo</name>
    <name type="common">Black gram</name>
    <name type="synonym">Phaseolus mungo</name>
    <dbReference type="NCBI Taxonomy" id="3915"/>
    <lineage>
        <taxon>Eukaryota</taxon>
        <taxon>Viridiplantae</taxon>
        <taxon>Streptophyta</taxon>
        <taxon>Embryophyta</taxon>
        <taxon>Tracheophyta</taxon>
        <taxon>Spermatophyta</taxon>
        <taxon>Magnoliopsida</taxon>
        <taxon>eudicotyledons</taxon>
        <taxon>Gunneridae</taxon>
        <taxon>Pentapetalae</taxon>
        <taxon>rosids</taxon>
        <taxon>fabids</taxon>
        <taxon>Fabales</taxon>
        <taxon>Fabaceae</taxon>
        <taxon>Papilionoideae</taxon>
        <taxon>50 kb inversion clade</taxon>
        <taxon>NPAAA clade</taxon>
        <taxon>indigoferoid/millettioid clade</taxon>
        <taxon>Phaseoleae</taxon>
        <taxon>Vigna</taxon>
    </lineage>
</organism>
<accession>A0AAQ3PB32</accession>
<keyword evidence="1" id="KW-0812">Transmembrane</keyword>
<evidence type="ECO:0000313" key="2">
    <source>
        <dbReference type="EMBL" id="WVZ24988.1"/>
    </source>
</evidence>
<keyword evidence="3" id="KW-1185">Reference proteome</keyword>
<dbReference type="AlphaFoldDB" id="A0AAQ3PB32"/>